<dbReference type="PANTHER" id="PTHR33169">
    <property type="entry name" value="PADR-FAMILY TRANSCRIPTIONAL REGULATOR"/>
    <property type="match status" value="1"/>
</dbReference>
<dbReference type="AlphaFoldDB" id="A0A917AKD6"/>
<dbReference type="InterPro" id="IPR005149">
    <property type="entry name" value="Tscrpt_reg_PadR_N"/>
</dbReference>
<sequence>MTRTMVLGLLTMGGAMSGYEMQQMMNLSQTDKWANVQPASIYHALKKLTAEEFVSLDSIEQTGNRSKAIYSITKQGKKEFERLLVESFKQPSVVFPTGLYTALTFIDNVQTEEVLHALDIQEKAINELYADMKAGEQEKAKYISIPPHVMLIFNNMYDQCELQLKFIQQIREEISNRKDE</sequence>
<feature type="domain" description="Transcription regulator PadR N-terminal" evidence="1">
    <location>
        <begin position="6"/>
        <end position="81"/>
    </location>
</feature>
<reference evidence="2" key="1">
    <citation type="journal article" date="2014" name="Int. J. Syst. Evol. Microbiol.">
        <title>Complete genome sequence of Corynebacterium casei LMG S-19264T (=DSM 44701T), isolated from a smear-ripened cheese.</title>
        <authorList>
            <consortium name="US DOE Joint Genome Institute (JGI-PGF)"/>
            <person name="Walter F."/>
            <person name="Albersmeier A."/>
            <person name="Kalinowski J."/>
            <person name="Ruckert C."/>
        </authorList>
    </citation>
    <scope>NUCLEOTIDE SEQUENCE</scope>
    <source>
        <strain evidence="2">CGMCC 1.12698</strain>
    </source>
</reference>
<dbReference type="PANTHER" id="PTHR33169:SF14">
    <property type="entry name" value="TRANSCRIPTIONAL REGULATOR RV3488"/>
    <property type="match status" value="1"/>
</dbReference>
<dbReference type="EMBL" id="BMFK01000001">
    <property type="protein sequence ID" value="GGE57366.1"/>
    <property type="molecule type" value="Genomic_DNA"/>
</dbReference>
<accession>A0A917AKD6</accession>
<dbReference type="Proteomes" id="UP000605259">
    <property type="component" value="Unassembled WGS sequence"/>
</dbReference>
<dbReference type="InterPro" id="IPR036390">
    <property type="entry name" value="WH_DNA-bd_sf"/>
</dbReference>
<protein>
    <submittedName>
        <fullName evidence="2">PadR family transcriptional regulator</fullName>
    </submittedName>
</protein>
<dbReference type="RefSeq" id="WP_188386841.1">
    <property type="nucleotide sequence ID" value="NZ_BMFK01000001.1"/>
</dbReference>
<evidence type="ECO:0000259" key="1">
    <source>
        <dbReference type="Pfam" id="PF03551"/>
    </source>
</evidence>
<dbReference type="SUPFAM" id="SSF46785">
    <property type="entry name" value="Winged helix' DNA-binding domain"/>
    <property type="match status" value="1"/>
</dbReference>
<name>A0A917AKD6_9BACI</name>
<proteinExistence type="predicted"/>
<evidence type="ECO:0000313" key="3">
    <source>
        <dbReference type="Proteomes" id="UP000605259"/>
    </source>
</evidence>
<comment type="caution">
    <text evidence="2">The sequence shown here is derived from an EMBL/GenBank/DDBJ whole genome shotgun (WGS) entry which is preliminary data.</text>
</comment>
<evidence type="ECO:0000313" key="2">
    <source>
        <dbReference type="EMBL" id="GGE57366.1"/>
    </source>
</evidence>
<keyword evidence="3" id="KW-1185">Reference proteome</keyword>
<dbReference type="Gene3D" id="1.10.10.10">
    <property type="entry name" value="Winged helix-like DNA-binding domain superfamily/Winged helix DNA-binding domain"/>
    <property type="match status" value="1"/>
</dbReference>
<dbReference type="Pfam" id="PF03551">
    <property type="entry name" value="PadR"/>
    <property type="match status" value="1"/>
</dbReference>
<organism evidence="2 3">
    <name type="scientific">Priestia taiwanensis</name>
    <dbReference type="NCBI Taxonomy" id="1347902"/>
    <lineage>
        <taxon>Bacteria</taxon>
        <taxon>Bacillati</taxon>
        <taxon>Bacillota</taxon>
        <taxon>Bacilli</taxon>
        <taxon>Bacillales</taxon>
        <taxon>Bacillaceae</taxon>
        <taxon>Priestia</taxon>
    </lineage>
</organism>
<reference evidence="2" key="2">
    <citation type="submission" date="2020-09" db="EMBL/GenBank/DDBJ databases">
        <authorList>
            <person name="Sun Q."/>
            <person name="Zhou Y."/>
        </authorList>
    </citation>
    <scope>NUCLEOTIDE SEQUENCE</scope>
    <source>
        <strain evidence="2">CGMCC 1.12698</strain>
    </source>
</reference>
<gene>
    <name evidence="2" type="ORF">GCM10007140_04700</name>
</gene>
<dbReference type="InterPro" id="IPR036388">
    <property type="entry name" value="WH-like_DNA-bd_sf"/>
</dbReference>
<dbReference type="InterPro" id="IPR052509">
    <property type="entry name" value="Metal_resp_DNA-bind_regulator"/>
</dbReference>